<dbReference type="Proteomes" id="UP000001542">
    <property type="component" value="Unassembled WGS sequence"/>
</dbReference>
<evidence type="ECO:0000256" key="1">
    <source>
        <dbReference type="ARBA" id="ARBA00022574"/>
    </source>
</evidence>
<evidence type="ECO:0000313" key="5">
    <source>
        <dbReference type="Proteomes" id="UP000001542"/>
    </source>
</evidence>
<dbReference type="InterPro" id="IPR036322">
    <property type="entry name" value="WD40_repeat_dom_sf"/>
</dbReference>
<feature type="repeat" description="WD" evidence="3">
    <location>
        <begin position="96"/>
        <end position="137"/>
    </location>
</feature>
<dbReference type="eggNOG" id="KOG0645">
    <property type="taxonomic scope" value="Eukaryota"/>
</dbReference>
<dbReference type="PROSITE" id="PS00678">
    <property type="entry name" value="WD_REPEATS_1"/>
    <property type="match status" value="1"/>
</dbReference>
<evidence type="ECO:0000256" key="2">
    <source>
        <dbReference type="ARBA" id="ARBA00022737"/>
    </source>
</evidence>
<protein>
    <submittedName>
        <fullName evidence="4">Uncharacterized protein</fullName>
    </submittedName>
</protein>
<dbReference type="PANTHER" id="PTHR19920">
    <property type="entry name" value="WD40 PROTEIN CIAO1"/>
    <property type="match status" value="1"/>
</dbReference>
<dbReference type="InterPro" id="IPR001680">
    <property type="entry name" value="WD40_rpt"/>
</dbReference>
<evidence type="ECO:0000313" key="4">
    <source>
        <dbReference type="EMBL" id="EAY04381.1"/>
    </source>
</evidence>
<dbReference type="Pfam" id="PF00400">
    <property type="entry name" value="WD40"/>
    <property type="match status" value="4"/>
</dbReference>
<dbReference type="InterPro" id="IPR019775">
    <property type="entry name" value="WD40_repeat_CS"/>
</dbReference>
<proteinExistence type="predicted"/>
<keyword evidence="5" id="KW-1185">Reference proteome</keyword>
<accession>A2ESK1</accession>
<dbReference type="VEuPathDB" id="TrichDB:TVAG_350560"/>
<dbReference type="SMR" id="A2ESK1"/>
<dbReference type="SMART" id="SM00320">
    <property type="entry name" value="WD40"/>
    <property type="match status" value="6"/>
</dbReference>
<feature type="repeat" description="WD" evidence="3">
    <location>
        <begin position="138"/>
        <end position="170"/>
    </location>
</feature>
<dbReference type="STRING" id="5722.A2ESK1"/>
<dbReference type="CDD" id="cd00200">
    <property type="entry name" value="WD40"/>
    <property type="match status" value="1"/>
</dbReference>
<dbReference type="PANTHER" id="PTHR19920:SF0">
    <property type="entry name" value="CYTOSOLIC IRON-SULFUR PROTEIN ASSEMBLY PROTEIN CIAO1-RELATED"/>
    <property type="match status" value="1"/>
</dbReference>
<dbReference type="OMA" id="DEHAIVY"/>
<dbReference type="EMBL" id="DS113477">
    <property type="protein sequence ID" value="EAY04381.1"/>
    <property type="molecule type" value="Genomic_DNA"/>
</dbReference>
<dbReference type="KEGG" id="tva:4762239"/>
<dbReference type="PROSITE" id="PS50294">
    <property type="entry name" value="WD_REPEATS_REGION"/>
    <property type="match status" value="2"/>
</dbReference>
<feature type="repeat" description="WD" evidence="3">
    <location>
        <begin position="181"/>
        <end position="222"/>
    </location>
</feature>
<organism evidence="4 5">
    <name type="scientific">Trichomonas vaginalis (strain ATCC PRA-98 / G3)</name>
    <dbReference type="NCBI Taxonomy" id="412133"/>
    <lineage>
        <taxon>Eukaryota</taxon>
        <taxon>Metamonada</taxon>
        <taxon>Parabasalia</taxon>
        <taxon>Trichomonadida</taxon>
        <taxon>Trichomonadidae</taxon>
        <taxon>Trichomonas</taxon>
    </lineage>
</organism>
<dbReference type="InParanoid" id="A2ESK1"/>
<dbReference type="SUPFAM" id="SSF50978">
    <property type="entry name" value="WD40 repeat-like"/>
    <property type="match status" value="1"/>
</dbReference>
<dbReference type="VEuPathDB" id="TrichDB:TVAGG3_0034930"/>
<dbReference type="Gene3D" id="2.130.10.10">
    <property type="entry name" value="YVTN repeat-like/Quinoprotein amine dehydrogenase"/>
    <property type="match status" value="1"/>
</dbReference>
<dbReference type="GO" id="GO:0097361">
    <property type="term" value="C:cytosolic [4Fe-4S] assembly targeting complex"/>
    <property type="evidence" value="ECO:0000318"/>
    <property type="project" value="GO_Central"/>
</dbReference>
<gene>
    <name evidence="4" type="ORF">TVAG_350560</name>
</gene>
<dbReference type="OrthoDB" id="284782at2759"/>
<dbReference type="PROSITE" id="PS50082">
    <property type="entry name" value="WD_REPEATS_2"/>
    <property type="match status" value="3"/>
</dbReference>
<dbReference type="RefSeq" id="XP_001316604.1">
    <property type="nucleotide sequence ID" value="XM_001316569.1"/>
</dbReference>
<sequence length="306" mass="34053">MKVSTIDEREGFIFDVCWHPSGNYIAVSGADGKLKIFEQKENNFVEIVCKQRERAARRAQFSPDGTKIVVAGFDEHAIVYSFDPKLDGVLSEEATLSGQDAEIKTARWSPKADLIVTASRDKSVWVWDTEEYDFIAVHSEHTADVKDAMFSPDGKFIVSVSFDEKVKVWEAKEELGSLQTFSHHQGTVWSLAFNPNNGNFITLGEDGKIILYKLDKGSYQIAAELQLQGDLESLYTAYYLDGQWFVGGSQTKIFVVAEDLSKINRTIPIDQMGDINCIAAKPGFPNLVAVGNDDGTVSLFDIEKSK</sequence>
<dbReference type="GO" id="GO:0016226">
    <property type="term" value="P:iron-sulfur cluster assembly"/>
    <property type="evidence" value="ECO:0000318"/>
    <property type="project" value="GO_Central"/>
</dbReference>
<reference evidence="4" key="1">
    <citation type="submission" date="2006-10" db="EMBL/GenBank/DDBJ databases">
        <authorList>
            <person name="Amadeo P."/>
            <person name="Zhao Q."/>
            <person name="Wortman J."/>
            <person name="Fraser-Liggett C."/>
            <person name="Carlton J."/>
        </authorList>
    </citation>
    <scope>NUCLEOTIDE SEQUENCE</scope>
    <source>
        <strain evidence="4">G3</strain>
    </source>
</reference>
<dbReference type="InterPro" id="IPR015943">
    <property type="entry name" value="WD40/YVTN_repeat-like_dom_sf"/>
</dbReference>
<keyword evidence="1 3" id="KW-0853">WD repeat</keyword>
<evidence type="ECO:0000256" key="3">
    <source>
        <dbReference type="PROSITE-ProRule" id="PRU00221"/>
    </source>
</evidence>
<dbReference type="AlphaFoldDB" id="A2ESK1"/>
<name>A2ESK1_TRIV3</name>
<keyword evidence="2" id="KW-0677">Repeat</keyword>
<reference evidence="4" key="2">
    <citation type="journal article" date="2007" name="Science">
        <title>Draft genome sequence of the sexually transmitted pathogen Trichomonas vaginalis.</title>
        <authorList>
            <person name="Carlton J.M."/>
            <person name="Hirt R.P."/>
            <person name="Silva J.C."/>
            <person name="Delcher A.L."/>
            <person name="Schatz M."/>
            <person name="Zhao Q."/>
            <person name="Wortman J.R."/>
            <person name="Bidwell S.L."/>
            <person name="Alsmark U.C.M."/>
            <person name="Besteiro S."/>
            <person name="Sicheritz-Ponten T."/>
            <person name="Noel C.J."/>
            <person name="Dacks J.B."/>
            <person name="Foster P.G."/>
            <person name="Simillion C."/>
            <person name="Van de Peer Y."/>
            <person name="Miranda-Saavedra D."/>
            <person name="Barton G.J."/>
            <person name="Westrop G.D."/>
            <person name="Mueller S."/>
            <person name="Dessi D."/>
            <person name="Fiori P.L."/>
            <person name="Ren Q."/>
            <person name="Paulsen I."/>
            <person name="Zhang H."/>
            <person name="Bastida-Corcuera F.D."/>
            <person name="Simoes-Barbosa A."/>
            <person name="Brown M.T."/>
            <person name="Hayes R.D."/>
            <person name="Mukherjee M."/>
            <person name="Okumura C.Y."/>
            <person name="Schneider R."/>
            <person name="Smith A.J."/>
            <person name="Vanacova S."/>
            <person name="Villalvazo M."/>
            <person name="Haas B.J."/>
            <person name="Pertea M."/>
            <person name="Feldblyum T.V."/>
            <person name="Utterback T.R."/>
            <person name="Shu C.L."/>
            <person name="Osoegawa K."/>
            <person name="de Jong P.J."/>
            <person name="Hrdy I."/>
            <person name="Horvathova L."/>
            <person name="Zubacova Z."/>
            <person name="Dolezal P."/>
            <person name="Malik S.B."/>
            <person name="Logsdon J.M. Jr."/>
            <person name="Henze K."/>
            <person name="Gupta A."/>
            <person name="Wang C.C."/>
            <person name="Dunne R.L."/>
            <person name="Upcroft J.A."/>
            <person name="Upcroft P."/>
            <person name="White O."/>
            <person name="Salzberg S.L."/>
            <person name="Tang P."/>
            <person name="Chiu C.-H."/>
            <person name="Lee Y.-S."/>
            <person name="Embley T.M."/>
            <person name="Coombs G.H."/>
            <person name="Mottram J.C."/>
            <person name="Tachezy J."/>
            <person name="Fraser-Liggett C.M."/>
            <person name="Johnson P.J."/>
        </authorList>
    </citation>
    <scope>NUCLEOTIDE SEQUENCE [LARGE SCALE GENOMIC DNA]</scope>
    <source>
        <strain evidence="4">G3</strain>
    </source>
</reference>